<protein>
    <submittedName>
        <fullName evidence="2">Uncharacterized protein</fullName>
    </submittedName>
</protein>
<evidence type="ECO:0000313" key="3">
    <source>
        <dbReference type="Proteomes" id="UP000886595"/>
    </source>
</evidence>
<name>A0A8X7VIX0_BRACI</name>
<feature type="region of interest" description="Disordered" evidence="1">
    <location>
        <begin position="76"/>
        <end position="102"/>
    </location>
</feature>
<sequence>MLSIQLVRCEGLKSGTESTETSVLVRVQAVDLSFESAGSNGSSSPSGLFAQLGPEDRWLGLEHRIEQVGDEIWSIDKGEDDYGDDEVGDSLGFNGEEDASETRWDSTIEASISGFSKVRAVYRKYSKIENGGVALVSPAKSLLGSAGADLKKP</sequence>
<keyword evidence="3" id="KW-1185">Reference proteome</keyword>
<evidence type="ECO:0000313" key="2">
    <source>
        <dbReference type="EMBL" id="KAG2312006.1"/>
    </source>
</evidence>
<dbReference type="EMBL" id="JAAMPC010000005">
    <property type="protein sequence ID" value="KAG2312006.1"/>
    <property type="molecule type" value="Genomic_DNA"/>
</dbReference>
<proteinExistence type="predicted"/>
<gene>
    <name evidence="2" type="ORF">Bca52824_023563</name>
</gene>
<dbReference type="AlphaFoldDB" id="A0A8X7VIX0"/>
<reference evidence="2 3" key="1">
    <citation type="submission" date="2020-02" db="EMBL/GenBank/DDBJ databases">
        <authorList>
            <person name="Ma Q."/>
            <person name="Huang Y."/>
            <person name="Song X."/>
            <person name="Pei D."/>
        </authorList>
    </citation>
    <scope>NUCLEOTIDE SEQUENCE [LARGE SCALE GENOMIC DNA]</scope>
    <source>
        <strain evidence="2">Sxm20200214</strain>
        <tissue evidence="2">Leaf</tissue>
    </source>
</reference>
<organism evidence="2 3">
    <name type="scientific">Brassica carinata</name>
    <name type="common">Ethiopian mustard</name>
    <name type="synonym">Abyssinian cabbage</name>
    <dbReference type="NCBI Taxonomy" id="52824"/>
    <lineage>
        <taxon>Eukaryota</taxon>
        <taxon>Viridiplantae</taxon>
        <taxon>Streptophyta</taxon>
        <taxon>Embryophyta</taxon>
        <taxon>Tracheophyta</taxon>
        <taxon>Spermatophyta</taxon>
        <taxon>Magnoliopsida</taxon>
        <taxon>eudicotyledons</taxon>
        <taxon>Gunneridae</taxon>
        <taxon>Pentapetalae</taxon>
        <taxon>rosids</taxon>
        <taxon>malvids</taxon>
        <taxon>Brassicales</taxon>
        <taxon>Brassicaceae</taxon>
        <taxon>Brassiceae</taxon>
        <taxon>Brassica</taxon>
    </lineage>
</organism>
<accession>A0A8X7VIX0</accession>
<evidence type="ECO:0000256" key="1">
    <source>
        <dbReference type="SAM" id="MobiDB-lite"/>
    </source>
</evidence>
<dbReference type="Proteomes" id="UP000886595">
    <property type="component" value="Unassembled WGS sequence"/>
</dbReference>
<comment type="caution">
    <text evidence="2">The sequence shown here is derived from an EMBL/GenBank/DDBJ whole genome shotgun (WGS) entry which is preliminary data.</text>
</comment>
<feature type="compositionally biased region" description="Acidic residues" evidence="1">
    <location>
        <begin position="78"/>
        <end position="88"/>
    </location>
</feature>